<dbReference type="EMBL" id="JALBCA010000041">
    <property type="protein sequence ID" value="KAI2387186.1"/>
    <property type="molecule type" value="Genomic_DNA"/>
</dbReference>
<protein>
    <submittedName>
        <fullName evidence="1">Uncharacterized protein</fullName>
    </submittedName>
</protein>
<accession>A0ACB8UX08</accession>
<evidence type="ECO:0000313" key="1">
    <source>
        <dbReference type="EMBL" id="KAI2387186.1"/>
    </source>
</evidence>
<sequence>MPQNSYIDLTTLGSSPSGHESRAILPPNEPPLHVSGDGHDYKKRRLNSGAAAGPSNFASIVHPNSHSQEMENINPIDLTEADDVATFAQSPPKPQGGPDKCRRSANDNTRSLLVSYKCPVCMDVLVDATVTICGHLFCHKCIIDTLRFGEERLSYENGKQLRGNCPVCRKTLSKIDVPGPRRNLIPLDLKIMTRKKT</sequence>
<proteinExistence type="predicted"/>
<reference evidence="1" key="1">
    <citation type="journal article" date="2022" name="bioRxiv">
        <title>Population genetic analysis of Ophidiomyces ophidiicola, the causative agent of snake fungal disease, indicates recent introductions to the USA.</title>
        <authorList>
            <person name="Ladner J.T."/>
            <person name="Palmer J.M."/>
            <person name="Ettinger C.L."/>
            <person name="Stajich J.E."/>
            <person name="Farrell T.M."/>
            <person name="Glorioso B.M."/>
            <person name="Lawson B."/>
            <person name="Price S.J."/>
            <person name="Stengle A.G."/>
            <person name="Grear D.A."/>
            <person name="Lorch J.M."/>
        </authorList>
    </citation>
    <scope>NUCLEOTIDE SEQUENCE</scope>
    <source>
        <strain evidence="1">NWHC 24266-5</strain>
    </source>
</reference>
<organism evidence="1">
    <name type="scientific">Ophidiomyces ophidiicola</name>
    <dbReference type="NCBI Taxonomy" id="1387563"/>
    <lineage>
        <taxon>Eukaryota</taxon>
        <taxon>Fungi</taxon>
        <taxon>Dikarya</taxon>
        <taxon>Ascomycota</taxon>
        <taxon>Pezizomycotina</taxon>
        <taxon>Eurotiomycetes</taxon>
        <taxon>Eurotiomycetidae</taxon>
        <taxon>Onygenales</taxon>
        <taxon>Onygenaceae</taxon>
        <taxon>Ophidiomyces</taxon>
    </lineage>
</organism>
<gene>
    <name evidence="1" type="ORF">LOY88_003208</name>
</gene>
<comment type="caution">
    <text evidence="1">The sequence shown here is derived from an EMBL/GenBank/DDBJ whole genome shotgun (WGS) entry which is preliminary data.</text>
</comment>
<name>A0ACB8UX08_9EURO</name>